<accession>A0A8T1VZ96</accession>
<evidence type="ECO:0000313" key="2">
    <source>
        <dbReference type="EMBL" id="KAG7385210.1"/>
    </source>
</evidence>
<dbReference type="CDD" id="cd06093">
    <property type="entry name" value="PX_domain"/>
    <property type="match status" value="1"/>
</dbReference>
<evidence type="ECO:0000313" key="3">
    <source>
        <dbReference type="Proteomes" id="UP000694044"/>
    </source>
</evidence>
<name>A0A8T1VZ96_9STRA</name>
<gene>
    <name evidence="2" type="ORF">PHYPSEUDO_001754</name>
</gene>
<dbReference type="OrthoDB" id="63267at2759"/>
<dbReference type="PROSITE" id="PS50195">
    <property type="entry name" value="PX"/>
    <property type="match status" value="1"/>
</dbReference>
<dbReference type="Proteomes" id="UP000694044">
    <property type="component" value="Unassembled WGS sequence"/>
</dbReference>
<protein>
    <recommendedName>
        <fullName evidence="1">PX domain-containing protein</fullName>
    </recommendedName>
</protein>
<dbReference type="Pfam" id="PF00787">
    <property type="entry name" value="PX"/>
    <property type="match status" value="1"/>
</dbReference>
<dbReference type="AlphaFoldDB" id="A0A8T1VZ96"/>
<dbReference type="InterPro" id="IPR001683">
    <property type="entry name" value="PX_dom"/>
</dbReference>
<sequence length="339" mass="38099">MMAIGPAPLRRIPPYQPDFASTPFLKSRSAAQACYMTPSGALKAASHCSPAFQMRSLRPVSAKIVSYGRENQSHRRPTLYVLRVSRSGAADWYVAKRYSEFRALHDALLRQFSGSGSKQHASCGACEELESFYGGVRFPDRHIFQSGLGFSKKRLDATRMEELDSYVRFLLETTQGLLGDEEEDEDELSPEWDGNAGYRCLALDLIREFLMVNEDHTMTETEAEAEAEDVENVKDRRTAAGAASAAAVPRRQLHRLTTRSSSITSFHVRELDLVSAEKKSSPTGDSMRNLFAEDWWDPTFADVFDECAAPPQDAFIHRQVEDAPARTHPLRLIESFPRR</sequence>
<dbReference type="GO" id="GO:0035091">
    <property type="term" value="F:phosphatidylinositol binding"/>
    <property type="evidence" value="ECO:0007669"/>
    <property type="project" value="InterPro"/>
</dbReference>
<proteinExistence type="predicted"/>
<evidence type="ECO:0000259" key="1">
    <source>
        <dbReference type="PROSITE" id="PS50195"/>
    </source>
</evidence>
<comment type="caution">
    <text evidence="2">The sequence shown here is derived from an EMBL/GenBank/DDBJ whole genome shotgun (WGS) entry which is preliminary data.</text>
</comment>
<organism evidence="2 3">
    <name type="scientific">Phytophthora pseudosyringae</name>
    <dbReference type="NCBI Taxonomy" id="221518"/>
    <lineage>
        <taxon>Eukaryota</taxon>
        <taxon>Sar</taxon>
        <taxon>Stramenopiles</taxon>
        <taxon>Oomycota</taxon>
        <taxon>Peronosporomycetes</taxon>
        <taxon>Peronosporales</taxon>
        <taxon>Peronosporaceae</taxon>
        <taxon>Phytophthora</taxon>
    </lineage>
</organism>
<keyword evidence="3" id="KW-1185">Reference proteome</keyword>
<feature type="domain" description="PX" evidence="1">
    <location>
        <begin position="58"/>
        <end position="217"/>
    </location>
</feature>
<dbReference type="EMBL" id="JAGDFM010000127">
    <property type="protein sequence ID" value="KAG7385210.1"/>
    <property type="molecule type" value="Genomic_DNA"/>
</dbReference>
<reference evidence="2" key="1">
    <citation type="submission" date="2021-02" db="EMBL/GenBank/DDBJ databases">
        <authorList>
            <person name="Palmer J.M."/>
        </authorList>
    </citation>
    <scope>NUCLEOTIDE SEQUENCE</scope>
    <source>
        <strain evidence="2">SCRP734</strain>
    </source>
</reference>